<dbReference type="EMBL" id="JAULSU010000001">
    <property type="protein sequence ID" value="KAK0632460.1"/>
    <property type="molecule type" value="Genomic_DNA"/>
</dbReference>
<sequence>MLLRNIAPDSHDDIFTAMSTSTPTRRTPTPPPPQTYHSDDIPTNNHLDDVWGDNGDNDNLNHPTITPIPEGSHPSDMPRLRQEHTTAGYRDGITVAKAKSVQAGFDEGFGLGATIGLRAGELVGILEGLVGALSSSSSPSSSVVSGVERVKGLWEEAKRELGVQVVFGKDYWEEDGTWKYEVAHPEGEAGTVFGDVAMAHPLLVKWDGIVRGEAERYGVDWDVLKEEAEEERTREEGHDHGHAHEKKGEATLLEKGKGALEW</sequence>
<dbReference type="PANTHER" id="PTHR18829:SF0">
    <property type="entry name" value="PROTEIN YAE1 HOMOLOG"/>
    <property type="match status" value="1"/>
</dbReference>
<evidence type="ECO:0000256" key="9">
    <source>
        <dbReference type="ARBA" id="ARBA00023242"/>
    </source>
</evidence>
<comment type="subunit">
    <text evidence="5">May form a complex with LTO1.</text>
</comment>
<name>A0AA39XG09_9PEZI</name>
<dbReference type="InterPro" id="IPR038881">
    <property type="entry name" value="Yae1-like"/>
</dbReference>
<evidence type="ECO:0000256" key="2">
    <source>
        <dbReference type="ARBA" id="ARBA00004123"/>
    </source>
</evidence>
<organism evidence="12 13">
    <name type="scientific">Immersiella caudata</name>
    <dbReference type="NCBI Taxonomy" id="314043"/>
    <lineage>
        <taxon>Eukaryota</taxon>
        <taxon>Fungi</taxon>
        <taxon>Dikarya</taxon>
        <taxon>Ascomycota</taxon>
        <taxon>Pezizomycotina</taxon>
        <taxon>Sordariomycetes</taxon>
        <taxon>Sordariomycetidae</taxon>
        <taxon>Sordariales</taxon>
        <taxon>Lasiosphaeriaceae</taxon>
        <taxon>Immersiella</taxon>
    </lineage>
</organism>
<keyword evidence="8" id="KW-0963">Cytoplasm</keyword>
<feature type="domain" description="Essential protein Yae1 N-terminal" evidence="11">
    <location>
        <begin position="88"/>
        <end position="126"/>
    </location>
</feature>
<comment type="caution">
    <text evidence="12">The sequence shown here is derived from an EMBL/GenBank/DDBJ whole genome shotgun (WGS) entry which is preliminary data.</text>
</comment>
<dbReference type="GO" id="GO:0005634">
    <property type="term" value="C:nucleus"/>
    <property type="evidence" value="ECO:0007669"/>
    <property type="project" value="UniProtKB-SubCell"/>
</dbReference>
<evidence type="ECO:0000256" key="7">
    <source>
        <dbReference type="ARBA" id="ARBA00018400"/>
    </source>
</evidence>
<reference evidence="12" key="1">
    <citation type="submission" date="2023-06" db="EMBL/GenBank/DDBJ databases">
        <title>Genome-scale phylogeny and comparative genomics of the fungal order Sordariales.</title>
        <authorList>
            <consortium name="Lawrence Berkeley National Laboratory"/>
            <person name="Hensen N."/>
            <person name="Bonometti L."/>
            <person name="Westerberg I."/>
            <person name="Brannstrom I.O."/>
            <person name="Guillou S."/>
            <person name="Cros-Aarteil S."/>
            <person name="Calhoun S."/>
            <person name="Haridas S."/>
            <person name="Kuo A."/>
            <person name="Mondo S."/>
            <person name="Pangilinan J."/>
            <person name="Riley R."/>
            <person name="Labutti K."/>
            <person name="Andreopoulos B."/>
            <person name="Lipzen A."/>
            <person name="Chen C."/>
            <person name="Yanf M."/>
            <person name="Daum C."/>
            <person name="Ng V."/>
            <person name="Clum A."/>
            <person name="Steindorff A."/>
            <person name="Ohm R."/>
            <person name="Martin F."/>
            <person name="Silar P."/>
            <person name="Natvig D."/>
            <person name="Lalanne C."/>
            <person name="Gautier V."/>
            <person name="Ament-Velasquez S.L."/>
            <person name="Kruys A."/>
            <person name="Hutchinson M.I."/>
            <person name="Powell A.J."/>
            <person name="Barry K."/>
            <person name="Miller A.N."/>
            <person name="Grigoriev I.V."/>
            <person name="Debuchy R."/>
            <person name="Gladieux P."/>
            <person name="Thoren M.H."/>
            <person name="Johannesson H."/>
        </authorList>
    </citation>
    <scope>NUCLEOTIDE SEQUENCE</scope>
    <source>
        <strain evidence="12">CBS 606.72</strain>
    </source>
</reference>
<keyword evidence="13" id="KW-1185">Reference proteome</keyword>
<comment type="subcellular location">
    <subcellularLocation>
        <location evidence="3">Cytoplasm</location>
    </subcellularLocation>
    <subcellularLocation>
        <location evidence="2">Nucleus</location>
    </subcellularLocation>
</comment>
<dbReference type="InterPro" id="IPR019191">
    <property type="entry name" value="Essential_protein_Yae1_N"/>
</dbReference>
<feature type="compositionally biased region" description="Low complexity" evidence="10">
    <location>
        <begin position="52"/>
        <end position="61"/>
    </location>
</feature>
<evidence type="ECO:0000313" key="13">
    <source>
        <dbReference type="Proteomes" id="UP001175000"/>
    </source>
</evidence>
<dbReference type="GO" id="GO:0005737">
    <property type="term" value="C:cytoplasm"/>
    <property type="evidence" value="ECO:0007669"/>
    <property type="project" value="UniProtKB-SubCell"/>
</dbReference>
<evidence type="ECO:0000313" key="12">
    <source>
        <dbReference type="EMBL" id="KAK0632460.1"/>
    </source>
</evidence>
<feature type="region of interest" description="Disordered" evidence="10">
    <location>
        <begin position="1"/>
        <end position="79"/>
    </location>
</feature>
<comment type="similarity">
    <text evidence="4">Belongs to the YAE1 family.</text>
</comment>
<accession>A0AA39XG09</accession>
<feature type="region of interest" description="Disordered" evidence="10">
    <location>
        <begin position="228"/>
        <end position="262"/>
    </location>
</feature>
<evidence type="ECO:0000256" key="8">
    <source>
        <dbReference type="ARBA" id="ARBA00022490"/>
    </source>
</evidence>
<dbReference type="AlphaFoldDB" id="A0AA39XG09"/>
<dbReference type="Proteomes" id="UP001175000">
    <property type="component" value="Unassembled WGS sequence"/>
</dbReference>
<keyword evidence="9" id="KW-0539">Nucleus</keyword>
<dbReference type="Pfam" id="PF09811">
    <property type="entry name" value="Yae1_N"/>
    <property type="match status" value="1"/>
</dbReference>
<evidence type="ECO:0000256" key="5">
    <source>
        <dbReference type="ARBA" id="ARBA00011427"/>
    </source>
</evidence>
<evidence type="ECO:0000256" key="10">
    <source>
        <dbReference type="SAM" id="MobiDB-lite"/>
    </source>
</evidence>
<evidence type="ECO:0000259" key="11">
    <source>
        <dbReference type="Pfam" id="PF09811"/>
    </source>
</evidence>
<evidence type="ECO:0000256" key="3">
    <source>
        <dbReference type="ARBA" id="ARBA00004496"/>
    </source>
</evidence>
<evidence type="ECO:0000256" key="1">
    <source>
        <dbReference type="ARBA" id="ARBA00003836"/>
    </source>
</evidence>
<gene>
    <name evidence="12" type="ORF">B0T14DRAFT_560151</name>
</gene>
<proteinExistence type="inferred from homology"/>
<dbReference type="PANTHER" id="PTHR18829">
    <property type="entry name" value="PROTEIN YAE1 HOMOLOG"/>
    <property type="match status" value="1"/>
</dbReference>
<protein>
    <recommendedName>
        <fullName evidence="7">Protein YAE1</fullName>
    </recommendedName>
    <alternativeName>
        <fullName evidence="6">Protein yae1</fullName>
    </alternativeName>
</protein>
<evidence type="ECO:0000256" key="4">
    <source>
        <dbReference type="ARBA" id="ARBA00007096"/>
    </source>
</evidence>
<comment type="function">
    <text evidence="1">The complex LTO1:YAE1 may function as a target specific adapter that probably recruits apo-RPLI1 to the cytosolic iron-sulfur protein assembly (CIA) complex machinery. May be required for biogenesis of the large ribosomal subunit and initiation of translation.</text>
</comment>
<evidence type="ECO:0000256" key="6">
    <source>
        <dbReference type="ARBA" id="ARBA00017286"/>
    </source>
</evidence>